<dbReference type="OrthoDB" id="468448at2"/>
<dbReference type="PANTHER" id="PTHR43685:SF14">
    <property type="entry name" value="GLYCOSYLTRANSFERASE 2-LIKE DOMAIN-CONTAINING PROTEIN"/>
    <property type="match status" value="1"/>
</dbReference>
<dbReference type="InterPro" id="IPR029044">
    <property type="entry name" value="Nucleotide-diphossugar_trans"/>
</dbReference>
<dbReference type="Gene3D" id="3.90.550.10">
    <property type="entry name" value="Spore Coat Polysaccharide Biosynthesis Protein SpsA, Chain A"/>
    <property type="match status" value="1"/>
</dbReference>
<dbReference type="HOGENOM" id="CLU_025996_19_2_3"/>
<dbReference type="PATRIC" id="fig|56110.3.peg.963"/>
<dbReference type="InParanoid" id="K9TEU1"/>
<organism evidence="2 3">
    <name type="scientific">Oscillatoria acuminata PCC 6304</name>
    <dbReference type="NCBI Taxonomy" id="56110"/>
    <lineage>
        <taxon>Bacteria</taxon>
        <taxon>Bacillati</taxon>
        <taxon>Cyanobacteriota</taxon>
        <taxon>Cyanophyceae</taxon>
        <taxon>Oscillatoriophycideae</taxon>
        <taxon>Oscillatoriales</taxon>
        <taxon>Oscillatoriaceae</taxon>
        <taxon>Oscillatoria</taxon>
    </lineage>
</organism>
<dbReference type="EMBL" id="CP003607">
    <property type="protein sequence ID" value="AFY80534.1"/>
    <property type="molecule type" value="Genomic_DNA"/>
</dbReference>
<dbReference type="GO" id="GO:0016740">
    <property type="term" value="F:transferase activity"/>
    <property type="evidence" value="ECO:0007669"/>
    <property type="project" value="UniProtKB-KW"/>
</dbReference>
<feature type="domain" description="Glycosyltransferase 2-like" evidence="1">
    <location>
        <begin position="6"/>
        <end position="132"/>
    </location>
</feature>
<accession>K9TEU1</accession>
<evidence type="ECO:0000313" key="3">
    <source>
        <dbReference type="Proteomes" id="UP000010367"/>
    </source>
</evidence>
<keyword evidence="2" id="KW-0808">Transferase</keyword>
<dbReference type="NCBIfam" id="NF038302">
    <property type="entry name" value="EPS_HpsE"/>
    <property type="match status" value="1"/>
</dbReference>
<dbReference type="CDD" id="cd00761">
    <property type="entry name" value="Glyco_tranf_GTA_type"/>
    <property type="match status" value="1"/>
</dbReference>
<dbReference type="eggNOG" id="COG1216">
    <property type="taxonomic scope" value="Bacteria"/>
</dbReference>
<dbReference type="KEGG" id="oac:Oscil6304_0798"/>
<dbReference type="AlphaFoldDB" id="K9TEU1"/>
<keyword evidence="3" id="KW-1185">Reference proteome</keyword>
<gene>
    <name evidence="2" type="ORF">Oscil6304_0798</name>
</gene>
<evidence type="ECO:0000259" key="1">
    <source>
        <dbReference type="Pfam" id="PF00535"/>
    </source>
</evidence>
<evidence type="ECO:0000313" key="2">
    <source>
        <dbReference type="EMBL" id="AFY80534.1"/>
    </source>
</evidence>
<proteinExistence type="predicted"/>
<name>K9TEU1_9CYAN</name>
<dbReference type="InterPro" id="IPR001173">
    <property type="entry name" value="Glyco_trans_2-like"/>
</dbReference>
<protein>
    <submittedName>
        <fullName evidence="2">Glycosyl transferase</fullName>
    </submittedName>
</protein>
<dbReference type="STRING" id="56110.Oscil6304_0798"/>
<dbReference type="Pfam" id="PF00535">
    <property type="entry name" value="Glycos_transf_2"/>
    <property type="match status" value="1"/>
</dbReference>
<dbReference type="InterPro" id="IPR050834">
    <property type="entry name" value="Glycosyltransf_2"/>
</dbReference>
<dbReference type="PANTHER" id="PTHR43685">
    <property type="entry name" value="GLYCOSYLTRANSFERASE"/>
    <property type="match status" value="1"/>
</dbReference>
<reference evidence="2 3" key="1">
    <citation type="submission" date="2012-06" db="EMBL/GenBank/DDBJ databases">
        <title>Finished chromosome of genome of Oscillatoria acuminata PCC 6304.</title>
        <authorList>
            <consortium name="US DOE Joint Genome Institute"/>
            <person name="Gugger M."/>
            <person name="Coursin T."/>
            <person name="Rippka R."/>
            <person name="Tandeau De Marsac N."/>
            <person name="Huntemann M."/>
            <person name="Wei C.-L."/>
            <person name="Han J."/>
            <person name="Detter J.C."/>
            <person name="Han C."/>
            <person name="Tapia R."/>
            <person name="Davenport K."/>
            <person name="Daligault H."/>
            <person name="Erkkila T."/>
            <person name="Gu W."/>
            <person name="Munk A.C.C."/>
            <person name="Teshima H."/>
            <person name="Xu Y."/>
            <person name="Chain P."/>
            <person name="Chen A."/>
            <person name="Krypides N."/>
            <person name="Mavromatis K."/>
            <person name="Markowitz V."/>
            <person name="Szeto E."/>
            <person name="Ivanova N."/>
            <person name="Mikhailova N."/>
            <person name="Ovchinnikova G."/>
            <person name="Pagani I."/>
            <person name="Pati A."/>
            <person name="Goodwin L."/>
            <person name="Peters L."/>
            <person name="Pitluck S."/>
            <person name="Woyke T."/>
            <person name="Kerfeld C."/>
        </authorList>
    </citation>
    <scope>NUCLEOTIDE SEQUENCE [LARGE SCALE GENOMIC DNA]</scope>
    <source>
        <strain evidence="2 3">PCC 6304</strain>
    </source>
</reference>
<sequence>MGIDLTVVICTYNGENRFPEVLDALFAQVNTEEFSWEILLIDNNSTDNTAQIVRDYQNKFQGIAPLQYCFEPRQGAAHARHRAVKEVNSPLIGFLDDDNIPAKDWVSAAYQFAQEHPKAAAYGSLISPEFEIEPPPNFKRLMPFLAITQRGSKPLLYHSNKNLLPPSAGLVVRTQVWRESVPEHCILSGRTPGSMLTGEDIEALSYIQKQDWEIWYNPAMQVMHKIPRGRLELEYLIPFFRGIGLSRYATRMVRVNPLLRPVFTCAYFANDLRKLMRHILKYGIETTDAIAACERELLVSSLNSFFYLWRNGYLKPDKNHPNELSKNAEMAINKQ</sequence>
<dbReference type="SUPFAM" id="SSF53448">
    <property type="entry name" value="Nucleotide-diphospho-sugar transferases"/>
    <property type="match status" value="1"/>
</dbReference>
<dbReference type="RefSeq" id="WP_015147184.1">
    <property type="nucleotide sequence ID" value="NC_019693.1"/>
</dbReference>
<dbReference type="Proteomes" id="UP000010367">
    <property type="component" value="Chromosome"/>
</dbReference>